<dbReference type="EMBL" id="LR877162">
    <property type="protein sequence ID" value="CAD2220737.1"/>
    <property type="molecule type" value="Genomic_DNA"/>
</dbReference>
<name>A0A7G2CNQ1_9TRYP</name>
<evidence type="ECO:0000313" key="3">
    <source>
        <dbReference type="Proteomes" id="UP000515908"/>
    </source>
</evidence>
<accession>A0A7G2CNQ1</accession>
<evidence type="ECO:0000313" key="2">
    <source>
        <dbReference type="EMBL" id="CAD2220737.1"/>
    </source>
</evidence>
<evidence type="ECO:0000256" key="1">
    <source>
        <dbReference type="SAM" id="MobiDB-lite"/>
    </source>
</evidence>
<proteinExistence type="predicted"/>
<reference evidence="2 3" key="1">
    <citation type="submission" date="2020-08" db="EMBL/GenBank/DDBJ databases">
        <authorList>
            <person name="Newling K."/>
            <person name="Davey J."/>
            <person name="Forrester S."/>
        </authorList>
    </citation>
    <scope>NUCLEOTIDE SEQUENCE [LARGE SCALE GENOMIC DNA]</scope>
    <source>
        <strain evidence="3">Crithidia deanei Carvalho (ATCC PRA-265)</strain>
    </source>
</reference>
<dbReference type="Proteomes" id="UP000515908">
    <property type="component" value="Chromosome 18"/>
</dbReference>
<sequence length="189" mass="20335">MAPPSSVKPGLWPGGGLLFADPWGRAGRPHAPRLSEPGKARERAKKKNYGKGGGGANALAAPLGGNSARPSERVPRTPKRRLGPGLLRVVKGKWDSGTRPRRNCPDSKGHTAVWLNRVRIVAVVMRGTGGACRFCLPAPLGSPSNFMCSGTRRSGCWGFRPARASFSRWEGLAVALRWFFFRPPAEVTV</sequence>
<protein>
    <submittedName>
        <fullName evidence="2">Uncharacterized protein</fullName>
    </submittedName>
</protein>
<keyword evidence="3" id="KW-1185">Reference proteome</keyword>
<feature type="region of interest" description="Disordered" evidence="1">
    <location>
        <begin position="1"/>
        <end position="81"/>
    </location>
</feature>
<dbReference type="VEuPathDB" id="TriTrypDB:ADEAN_000826000"/>
<feature type="compositionally biased region" description="Low complexity" evidence="1">
    <location>
        <begin position="57"/>
        <end position="66"/>
    </location>
</feature>
<organism evidence="2 3">
    <name type="scientific">Angomonas deanei</name>
    <dbReference type="NCBI Taxonomy" id="59799"/>
    <lineage>
        <taxon>Eukaryota</taxon>
        <taxon>Discoba</taxon>
        <taxon>Euglenozoa</taxon>
        <taxon>Kinetoplastea</taxon>
        <taxon>Metakinetoplastina</taxon>
        <taxon>Trypanosomatida</taxon>
        <taxon>Trypanosomatidae</taxon>
        <taxon>Strigomonadinae</taxon>
        <taxon>Angomonas</taxon>
    </lineage>
</organism>
<dbReference type="AlphaFoldDB" id="A0A7G2CNQ1"/>
<gene>
    <name evidence="2" type="ORF">ADEAN_000826000</name>
</gene>